<dbReference type="PANTHER" id="PTHR16306:SF0">
    <property type="entry name" value="TRANSLIN-ASSOCIATED FACTOR X-INTERACTING PROTEIN 1"/>
    <property type="match status" value="1"/>
</dbReference>
<accession>A0A814YC97</accession>
<dbReference type="Proteomes" id="UP000681722">
    <property type="component" value="Unassembled WGS sequence"/>
</dbReference>
<organism evidence="1 5">
    <name type="scientific">Didymodactylos carnosus</name>
    <dbReference type="NCBI Taxonomy" id="1234261"/>
    <lineage>
        <taxon>Eukaryota</taxon>
        <taxon>Metazoa</taxon>
        <taxon>Spiralia</taxon>
        <taxon>Gnathifera</taxon>
        <taxon>Rotifera</taxon>
        <taxon>Eurotatoria</taxon>
        <taxon>Bdelloidea</taxon>
        <taxon>Philodinida</taxon>
        <taxon>Philodinidae</taxon>
        <taxon>Didymodactylos</taxon>
    </lineage>
</organism>
<dbReference type="PANTHER" id="PTHR16306">
    <property type="entry name" value="TRANSLIN-ASSOCIATED FACTOR X-INTERACTING PROTEIN 1"/>
    <property type="match status" value="1"/>
</dbReference>
<gene>
    <name evidence="1" type="ORF">GPM918_LOCUS25045</name>
    <name evidence="2" type="ORF">OVA965_LOCUS28656</name>
    <name evidence="3" type="ORF">SRO942_LOCUS25049</name>
    <name evidence="4" type="ORF">TMI583_LOCUS29417</name>
</gene>
<proteinExistence type="predicted"/>
<dbReference type="Proteomes" id="UP000677228">
    <property type="component" value="Unassembled WGS sequence"/>
</dbReference>
<dbReference type="EMBL" id="CAJNOK010019670">
    <property type="protein sequence ID" value="CAF1303731.1"/>
    <property type="molecule type" value="Genomic_DNA"/>
</dbReference>
<evidence type="ECO:0000313" key="1">
    <source>
        <dbReference type="EMBL" id="CAF1228433.1"/>
    </source>
</evidence>
<dbReference type="OrthoDB" id="261426at2759"/>
<evidence type="ECO:0000313" key="3">
    <source>
        <dbReference type="EMBL" id="CAF3991160.1"/>
    </source>
</evidence>
<dbReference type="GO" id="GO:0005737">
    <property type="term" value="C:cytoplasm"/>
    <property type="evidence" value="ECO:0007669"/>
    <property type="project" value="TreeGrafter"/>
</dbReference>
<keyword evidence="5" id="KW-1185">Reference proteome</keyword>
<evidence type="ECO:0000313" key="2">
    <source>
        <dbReference type="EMBL" id="CAF1303731.1"/>
    </source>
</evidence>
<dbReference type="EMBL" id="CAJNOQ010009568">
    <property type="protein sequence ID" value="CAF1228433.1"/>
    <property type="molecule type" value="Genomic_DNA"/>
</dbReference>
<evidence type="ECO:0000313" key="4">
    <source>
        <dbReference type="EMBL" id="CAF4110505.1"/>
    </source>
</evidence>
<dbReference type="EMBL" id="CAJOBC010009572">
    <property type="protein sequence ID" value="CAF3991160.1"/>
    <property type="molecule type" value="Genomic_DNA"/>
</dbReference>
<sequence length="535" mass="62026">MYVPGEHELDIIDEIGDESDLNTLRRLLMNCRQELFKVIEQMIRNEISYENVVMKSDYDDLSLKHEEISREYDKLKIEFKDLGHSCLFLVQKTKDLVDERDKYYDDWEKNRSILTPRPDWDKCSNVLDGGMDRWKKISAGKTSDQLVEILISEIIDGNQTTHETMKQNYFDALGEEKQILPFLRSAKNKKIKNRHMRRRITGLLIKEIWNEQITKGSSTAESKKIAIDDDSSFDGSDQPLRQPVLTDLANVVFDYLKKRFDSKDMAIEIGYNLRDACLRYRNSERINLFWGILTGQIEEQVFHYQMKTIAQLLQHLCRMKIVFEFDETTMGTPGGTDSLGLSVDDSLHVARLQSIRNSTLMGGNSLASASFGISVSRSITSARNSIHELVMSRNQFLMSLKLLYPTKTSEKINELVKAAERDLHMTNMQTFEFGLLFMEGDDGKLGNFLSTLLKQLNEEKIQYVDSIKLILMGHPLVPVSQFKRAITMVDSTIPQAELKRYVEWVYNTKIFNEKIKPLDFEDLLRRLENCACYKH</sequence>
<reference evidence="1" key="1">
    <citation type="submission" date="2021-02" db="EMBL/GenBank/DDBJ databases">
        <authorList>
            <person name="Nowell W R."/>
        </authorList>
    </citation>
    <scope>NUCLEOTIDE SEQUENCE</scope>
</reference>
<protein>
    <submittedName>
        <fullName evidence="1">Uncharacterized protein</fullName>
    </submittedName>
</protein>
<name>A0A814YC97_9BILA</name>
<dbReference type="EMBL" id="CAJOBA010041254">
    <property type="protein sequence ID" value="CAF4110505.1"/>
    <property type="molecule type" value="Genomic_DNA"/>
</dbReference>
<dbReference type="Proteomes" id="UP000682733">
    <property type="component" value="Unassembled WGS sequence"/>
</dbReference>
<dbReference type="Proteomes" id="UP000663829">
    <property type="component" value="Unassembled WGS sequence"/>
</dbReference>
<evidence type="ECO:0000313" key="5">
    <source>
        <dbReference type="Proteomes" id="UP000663829"/>
    </source>
</evidence>
<dbReference type="AlphaFoldDB" id="A0A814YC97"/>
<comment type="caution">
    <text evidence="1">The sequence shown here is derived from an EMBL/GenBank/DDBJ whole genome shotgun (WGS) entry which is preliminary data.</text>
</comment>